<evidence type="ECO:0000313" key="3">
    <source>
        <dbReference type="Proteomes" id="UP001201812"/>
    </source>
</evidence>
<dbReference type="Proteomes" id="UP001201812">
    <property type="component" value="Unassembled WGS sequence"/>
</dbReference>
<evidence type="ECO:0000256" key="1">
    <source>
        <dbReference type="SAM" id="Phobius"/>
    </source>
</evidence>
<dbReference type="AlphaFoldDB" id="A0AAD4MWZ2"/>
<name>A0AAD4MWZ2_9BILA</name>
<evidence type="ECO:0000313" key="2">
    <source>
        <dbReference type="EMBL" id="KAI1704107.1"/>
    </source>
</evidence>
<reference evidence="2" key="1">
    <citation type="submission" date="2022-01" db="EMBL/GenBank/DDBJ databases">
        <title>Genome Sequence Resource for Two Populations of Ditylenchus destructor, the Migratory Endoparasitic Phytonematode.</title>
        <authorList>
            <person name="Zhang H."/>
            <person name="Lin R."/>
            <person name="Xie B."/>
        </authorList>
    </citation>
    <scope>NUCLEOTIDE SEQUENCE</scope>
    <source>
        <strain evidence="2">BazhouSP</strain>
    </source>
</reference>
<organism evidence="2 3">
    <name type="scientific">Ditylenchus destructor</name>
    <dbReference type="NCBI Taxonomy" id="166010"/>
    <lineage>
        <taxon>Eukaryota</taxon>
        <taxon>Metazoa</taxon>
        <taxon>Ecdysozoa</taxon>
        <taxon>Nematoda</taxon>
        <taxon>Chromadorea</taxon>
        <taxon>Rhabditida</taxon>
        <taxon>Tylenchina</taxon>
        <taxon>Tylenchomorpha</taxon>
        <taxon>Sphaerularioidea</taxon>
        <taxon>Anguinidae</taxon>
        <taxon>Anguininae</taxon>
        <taxon>Ditylenchus</taxon>
    </lineage>
</organism>
<protein>
    <submittedName>
        <fullName evidence="2">Uncharacterized protein</fullName>
    </submittedName>
</protein>
<proteinExistence type="predicted"/>
<sequence length="145" mass="16407">MLHQRLVIDLLGEIRIRGAIRIHQGYSLQTLLNLVKRVNQVIVLMIVIAGVMEGGIMLTLATGLGTRNRVGMTYLSVIVVAALTLILVEAQLQPKPQTFLWIKSMLKMPACERKIKIFYECLTPVLEEQIQIPGLIRKCRAFVYH</sequence>
<dbReference type="EMBL" id="JAKKPZ010000072">
    <property type="protein sequence ID" value="KAI1704107.1"/>
    <property type="molecule type" value="Genomic_DNA"/>
</dbReference>
<comment type="caution">
    <text evidence="2">The sequence shown here is derived from an EMBL/GenBank/DDBJ whole genome shotgun (WGS) entry which is preliminary data.</text>
</comment>
<accession>A0AAD4MWZ2</accession>
<feature type="transmembrane region" description="Helical" evidence="1">
    <location>
        <begin position="41"/>
        <end position="64"/>
    </location>
</feature>
<keyword evidence="1" id="KW-0472">Membrane</keyword>
<gene>
    <name evidence="2" type="ORF">DdX_14470</name>
</gene>
<keyword evidence="3" id="KW-1185">Reference proteome</keyword>
<keyword evidence="1" id="KW-1133">Transmembrane helix</keyword>
<feature type="transmembrane region" description="Helical" evidence="1">
    <location>
        <begin position="70"/>
        <end position="88"/>
    </location>
</feature>
<keyword evidence="1" id="KW-0812">Transmembrane</keyword>